<dbReference type="Proteomes" id="UP001238467">
    <property type="component" value="Unassembled WGS sequence"/>
</dbReference>
<evidence type="ECO:0000313" key="2">
    <source>
        <dbReference type="EMBL" id="MDQ0348352.1"/>
    </source>
</evidence>
<keyword evidence="1" id="KW-0812">Transmembrane</keyword>
<dbReference type="PANTHER" id="PTHR34980">
    <property type="entry name" value="INNER MEMBRANE PROTEIN-RELATED-RELATED"/>
    <property type="match status" value="1"/>
</dbReference>
<dbReference type="RefSeq" id="WP_307061077.1">
    <property type="nucleotide sequence ID" value="NZ_JAUSUH010000005.1"/>
</dbReference>
<comment type="caution">
    <text evidence="2">The sequence shown here is derived from an EMBL/GenBank/DDBJ whole genome shotgun (WGS) entry which is preliminary data.</text>
</comment>
<reference evidence="2 3" key="1">
    <citation type="submission" date="2023-07" db="EMBL/GenBank/DDBJ databases">
        <title>Genomic Encyclopedia of Type Strains, Phase IV (KMG-IV): sequencing the most valuable type-strain genomes for metagenomic binning, comparative biology and taxonomic classification.</title>
        <authorList>
            <person name="Goeker M."/>
        </authorList>
    </citation>
    <scope>NUCLEOTIDE SEQUENCE [LARGE SCALE GENOMIC DNA]</scope>
    <source>
        <strain evidence="2 3">DSM 1277</strain>
    </source>
</reference>
<dbReference type="EMBL" id="JAUSUH010000005">
    <property type="protein sequence ID" value="MDQ0348352.1"/>
    <property type="molecule type" value="Genomic_DNA"/>
</dbReference>
<sequence>MQGLALRVFRAKNSAHRQWGTGEDMTFTQAISSVLGKYATFSGRAPRSEYWWFVVFSILASIAAGVIDTALFGAFSLLTFGEIDAFTPISTLVGLGLLIPSIAVGVRRFHDMDYAGWWLLLIITGIGALVVFFWFMVRGTRGPNRFGPDPLEF</sequence>
<dbReference type="InterPro" id="IPR008523">
    <property type="entry name" value="DUF805"/>
</dbReference>
<feature type="transmembrane region" description="Helical" evidence="1">
    <location>
        <begin position="85"/>
        <end position="103"/>
    </location>
</feature>
<dbReference type="PANTHER" id="PTHR34980:SF2">
    <property type="entry name" value="INNER MEMBRANE PROTEIN YHAH-RELATED"/>
    <property type="match status" value="1"/>
</dbReference>
<organism evidence="2 3">
    <name type="scientific">Ancylobacter vacuolatus</name>
    <dbReference type="NCBI Taxonomy" id="223389"/>
    <lineage>
        <taxon>Bacteria</taxon>
        <taxon>Pseudomonadati</taxon>
        <taxon>Pseudomonadota</taxon>
        <taxon>Alphaproteobacteria</taxon>
        <taxon>Hyphomicrobiales</taxon>
        <taxon>Xanthobacteraceae</taxon>
        <taxon>Ancylobacter</taxon>
    </lineage>
</organism>
<accession>A0ABU0DIU2</accession>
<feature type="transmembrane region" description="Helical" evidence="1">
    <location>
        <begin position="50"/>
        <end position="78"/>
    </location>
</feature>
<keyword evidence="1" id="KW-0472">Membrane</keyword>
<evidence type="ECO:0000313" key="3">
    <source>
        <dbReference type="Proteomes" id="UP001238467"/>
    </source>
</evidence>
<gene>
    <name evidence="2" type="ORF">J2S76_002781</name>
</gene>
<feature type="transmembrane region" description="Helical" evidence="1">
    <location>
        <begin position="115"/>
        <end position="137"/>
    </location>
</feature>
<keyword evidence="3" id="KW-1185">Reference proteome</keyword>
<proteinExistence type="predicted"/>
<protein>
    <submittedName>
        <fullName evidence="2">Uncharacterized membrane protein YhaH (DUF805 family)</fullName>
    </submittedName>
</protein>
<dbReference type="Pfam" id="PF05656">
    <property type="entry name" value="DUF805"/>
    <property type="match status" value="1"/>
</dbReference>
<keyword evidence="1" id="KW-1133">Transmembrane helix</keyword>
<name>A0ABU0DIU2_9HYPH</name>
<evidence type="ECO:0000256" key="1">
    <source>
        <dbReference type="SAM" id="Phobius"/>
    </source>
</evidence>